<name>A0ACC2RPJ3_9FUNG</name>
<sequence length="202" mass="22888">MMHGIKGLSGYETYCTAHNRSRRRPLVVIASEISSTATGKLYSTRLIRIAARGIFEYRPRCLVLKPFHNTNTSSGYLTCIAYVGYKDLALANFSRKMQFSLTQICILFTVALSLPLERRKDFYTTHEEHGHLPGLRNPSPMQMFDQVKRIATGENPFKVLNDFNEKADETKGARFGRETAKTGRTRYLDALGLSDIPIIGKY</sequence>
<organism evidence="1 2">
    <name type="scientific">Entomophthora muscae</name>
    <dbReference type="NCBI Taxonomy" id="34485"/>
    <lineage>
        <taxon>Eukaryota</taxon>
        <taxon>Fungi</taxon>
        <taxon>Fungi incertae sedis</taxon>
        <taxon>Zoopagomycota</taxon>
        <taxon>Entomophthoromycotina</taxon>
        <taxon>Entomophthoromycetes</taxon>
        <taxon>Entomophthorales</taxon>
        <taxon>Entomophthoraceae</taxon>
        <taxon>Entomophthora</taxon>
    </lineage>
</organism>
<keyword evidence="2" id="KW-1185">Reference proteome</keyword>
<gene>
    <name evidence="1" type="ORF">DSO57_1038490</name>
</gene>
<dbReference type="Proteomes" id="UP001165960">
    <property type="component" value="Unassembled WGS sequence"/>
</dbReference>
<evidence type="ECO:0000313" key="1">
    <source>
        <dbReference type="EMBL" id="KAJ9052006.1"/>
    </source>
</evidence>
<accession>A0ACC2RPJ3</accession>
<dbReference type="EMBL" id="QTSX02006884">
    <property type="protein sequence ID" value="KAJ9052006.1"/>
    <property type="molecule type" value="Genomic_DNA"/>
</dbReference>
<comment type="caution">
    <text evidence="1">The sequence shown here is derived from an EMBL/GenBank/DDBJ whole genome shotgun (WGS) entry which is preliminary data.</text>
</comment>
<proteinExistence type="predicted"/>
<protein>
    <submittedName>
        <fullName evidence="1">Uncharacterized protein</fullName>
    </submittedName>
</protein>
<evidence type="ECO:0000313" key="2">
    <source>
        <dbReference type="Proteomes" id="UP001165960"/>
    </source>
</evidence>
<reference evidence="1" key="1">
    <citation type="submission" date="2022-04" db="EMBL/GenBank/DDBJ databases">
        <title>Genome of the entomopathogenic fungus Entomophthora muscae.</title>
        <authorList>
            <person name="Elya C."/>
            <person name="Lovett B.R."/>
            <person name="Lee E."/>
            <person name="Macias A.M."/>
            <person name="Hajek A.E."/>
            <person name="De Bivort B.L."/>
            <person name="Kasson M.T."/>
            <person name="De Fine Licht H.H."/>
            <person name="Stajich J.E."/>
        </authorList>
    </citation>
    <scope>NUCLEOTIDE SEQUENCE</scope>
    <source>
        <strain evidence="1">Berkeley</strain>
    </source>
</reference>